<dbReference type="InParanoid" id="C3ZZK5"/>
<dbReference type="InterPro" id="IPR036770">
    <property type="entry name" value="Ankyrin_rpt-contain_sf"/>
</dbReference>
<dbReference type="PROSITE" id="PS50088">
    <property type="entry name" value="ANK_REPEAT"/>
    <property type="match status" value="3"/>
</dbReference>
<keyword evidence="3" id="KW-0862">Zinc</keyword>
<evidence type="ECO:0000256" key="1">
    <source>
        <dbReference type="ARBA" id="ARBA00022723"/>
    </source>
</evidence>
<name>C3ZZK5_BRAFL</name>
<keyword evidence="4" id="KW-0040">ANK repeat</keyword>
<dbReference type="InterPro" id="IPR002110">
    <property type="entry name" value="Ankyrin_rpt"/>
</dbReference>
<dbReference type="Gene3D" id="1.25.40.20">
    <property type="entry name" value="Ankyrin repeat-containing domain"/>
    <property type="match status" value="1"/>
</dbReference>
<dbReference type="PANTHER" id="PTHR24144:SF5">
    <property type="entry name" value="BTB DOMAIN-CONTAINING PROTEIN"/>
    <property type="match status" value="1"/>
</dbReference>
<dbReference type="Pfam" id="PF00023">
    <property type="entry name" value="Ank"/>
    <property type="match status" value="1"/>
</dbReference>
<feature type="repeat" description="ANK" evidence="4">
    <location>
        <begin position="42"/>
        <end position="74"/>
    </location>
</feature>
<feature type="domain" description="MYND-type" evidence="6">
    <location>
        <begin position="172"/>
        <end position="215"/>
    </location>
</feature>
<keyword evidence="1" id="KW-0479">Metal-binding</keyword>
<proteinExistence type="predicted"/>
<dbReference type="PROSITE" id="PS50865">
    <property type="entry name" value="ZF_MYND_2"/>
    <property type="match status" value="1"/>
</dbReference>
<evidence type="ECO:0000256" key="5">
    <source>
        <dbReference type="PROSITE-ProRule" id="PRU00134"/>
    </source>
</evidence>
<dbReference type="AlphaFoldDB" id="C3ZZK5"/>
<gene>
    <name evidence="7" type="ORF">BRAFLDRAFT_132641</name>
</gene>
<evidence type="ECO:0000256" key="3">
    <source>
        <dbReference type="ARBA" id="ARBA00022833"/>
    </source>
</evidence>
<dbReference type="PANTHER" id="PTHR24144">
    <property type="entry name" value="ANKYRIN REPEAT DOMAIN-CONTAINING PROTEIN 49"/>
    <property type="match status" value="1"/>
</dbReference>
<dbReference type="SUPFAM" id="SSF144232">
    <property type="entry name" value="HIT/MYND zinc finger-like"/>
    <property type="match status" value="1"/>
</dbReference>
<accession>C3ZZK5</accession>
<dbReference type="Pfam" id="PF12796">
    <property type="entry name" value="Ank_2"/>
    <property type="match status" value="1"/>
</dbReference>
<reference evidence="7" key="1">
    <citation type="journal article" date="2008" name="Nature">
        <title>The amphioxus genome and the evolution of the chordate karyotype.</title>
        <authorList>
            <consortium name="US DOE Joint Genome Institute (JGI-PGF)"/>
            <person name="Putnam N.H."/>
            <person name="Butts T."/>
            <person name="Ferrier D.E.K."/>
            <person name="Furlong R.F."/>
            <person name="Hellsten U."/>
            <person name="Kawashima T."/>
            <person name="Robinson-Rechavi M."/>
            <person name="Shoguchi E."/>
            <person name="Terry A."/>
            <person name="Yu J.-K."/>
            <person name="Benito-Gutierrez E.L."/>
            <person name="Dubchak I."/>
            <person name="Garcia-Fernandez J."/>
            <person name="Gibson-Brown J.J."/>
            <person name="Grigoriev I.V."/>
            <person name="Horton A.C."/>
            <person name="de Jong P.J."/>
            <person name="Jurka J."/>
            <person name="Kapitonov V.V."/>
            <person name="Kohara Y."/>
            <person name="Kuroki Y."/>
            <person name="Lindquist E."/>
            <person name="Lucas S."/>
            <person name="Osoegawa K."/>
            <person name="Pennacchio L.A."/>
            <person name="Salamov A.A."/>
            <person name="Satou Y."/>
            <person name="Sauka-Spengler T."/>
            <person name="Schmutz J."/>
            <person name="Shin-I T."/>
            <person name="Toyoda A."/>
            <person name="Bronner-Fraser M."/>
            <person name="Fujiyama A."/>
            <person name="Holland L.Z."/>
            <person name="Holland P.W.H."/>
            <person name="Satoh N."/>
            <person name="Rokhsar D.S."/>
        </authorList>
    </citation>
    <scope>NUCLEOTIDE SEQUENCE [LARGE SCALE GENOMIC DNA]</scope>
    <source>
        <strain evidence="7">S238N-H82</strain>
        <tissue evidence="7">Testes</tissue>
    </source>
</reference>
<feature type="repeat" description="ANK" evidence="4">
    <location>
        <begin position="110"/>
        <end position="139"/>
    </location>
</feature>
<organism>
    <name type="scientific">Branchiostoma floridae</name>
    <name type="common">Florida lancelet</name>
    <name type="synonym">Amphioxus</name>
    <dbReference type="NCBI Taxonomy" id="7739"/>
    <lineage>
        <taxon>Eukaryota</taxon>
        <taxon>Metazoa</taxon>
        <taxon>Chordata</taxon>
        <taxon>Cephalochordata</taxon>
        <taxon>Leptocardii</taxon>
        <taxon>Amphioxiformes</taxon>
        <taxon>Branchiostomatidae</taxon>
        <taxon>Branchiostoma</taxon>
    </lineage>
</organism>
<dbReference type="PROSITE" id="PS50297">
    <property type="entry name" value="ANK_REP_REGION"/>
    <property type="match status" value="2"/>
</dbReference>
<sequence>MAVNANDALFHAAIHDSLGGAEAALKAGADVDFKHVAEDISAAGTALYVASMAGHVDIVRLLLRKGASVAERSSSFAPLHAAAMKGWTEVVELLVQHGATVDIRDRFQCTPLMYACSYKHVDTVRRLIEFGARPDPLDGYIADRLRKTAGNIDEGTKLVLEARKSKLLRCCNPKCGKPGYRKTGTLKLCAGCKLTRYCSRDCQKQHWSVGHKKCCGHDVYSDEQEDPFEHWTLTALARGVDNGGPDKNMASTVTPKATLNADEYLVYAADNGLLGGVKAALKAEMPRRLRLTLYPRKGGRGKVKTKLKAKVQGAPASDGAEWHTDEEDAMFQDLGKESSLPGRKEMQICVIYSEKDIKMG</sequence>
<dbReference type="eggNOG" id="KOG0504">
    <property type="taxonomic scope" value="Eukaryota"/>
</dbReference>
<dbReference type="InterPro" id="IPR002893">
    <property type="entry name" value="Znf_MYND"/>
</dbReference>
<feature type="repeat" description="ANK" evidence="4">
    <location>
        <begin position="74"/>
        <end position="106"/>
    </location>
</feature>
<dbReference type="SUPFAM" id="SSF48403">
    <property type="entry name" value="Ankyrin repeat"/>
    <property type="match status" value="1"/>
</dbReference>
<dbReference type="PRINTS" id="PR01415">
    <property type="entry name" value="ANKYRIN"/>
</dbReference>
<protein>
    <recommendedName>
        <fullName evidence="6">MYND-type domain-containing protein</fullName>
    </recommendedName>
</protein>
<keyword evidence="2 5" id="KW-0863">Zinc-finger</keyword>
<evidence type="ECO:0000256" key="4">
    <source>
        <dbReference type="PROSITE-ProRule" id="PRU00023"/>
    </source>
</evidence>
<evidence type="ECO:0000256" key="2">
    <source>
        <dbReference type="ARBA" id="ARBA00022771"/>
    </source>
</evidence>
<evidence type="ECO:0000259" key="6">
    <source>
        <dbReference type="PROSITE" id="PS50865"/>
    </source>
</evidence>
<dbReference type="SMART" id="SM00248">
    <property type="entry name" value="ANK"/>
    <property type="match status" value="4"/>
</dbReference>
<evidence type="ECO:0000313" key="7">
    <source>
        <dbReference type="EMBL" id="EEN42020.1"/>
    </source>
</evidence>
<dbReference type="EMBL" id="GG666756">
    <property type="protein sequence ID" value="EEN42020.1"/>
    <property type="molecule type" value="Genomic_DNA"/>
</dbReference>
<dbReference type="Pfam" id="PF01753">
    <property type="entry name" value="zf-MYND"/>
    <property type="match status" value="1"/>
</dbReference>
<dbReference type="Gene3D" id="6.10.140.2220">
    <property type="match status" value="1"/>
</dbReference>
<dbReference type="GO" id="GO:0008270">
    <property type="term" value="F:zinc ion binding"/>
    <property type="evidence" value="ECO:0007669"/>
    <property type="project" value="UniProtKB-KW"/>
</dbReference>